<organism evidence="1 2">
    <name type="scientific">Brassica carinata</name>
    <name type="common">Ethiopian mustard</name>
    <name type="synonym">Abyssinian cabbage</name>
    <dbReference type="NCBI Taxonomy" id="52824"/>
    <lineage>
        <taxon>Eukaryota</taxon>
        <taxon>Viridiplantae</taxon>
        <taxon>Streptophyta</taxon>
        <taxon>Embryophyta</taxon>
        <taxon>Tracheophyta</taxon>
        <taxon>Spermatophyta</taxon>
        <taxon>Magnoliopsida</taxon>
        <taxon>eudicotyledons</taxon>
        <taxon>Gunneridae</taxon>
        <taxon>Pentapetalae</taxon>
        <taxon>rosids</taxon>
        <taxon>malvids</taxon>
        <taxon>Brassicales</taxon>
        <taxon>Brassicaceae</taxon>
        <taxon>Brassiceae</taxon>
        <taxon>Brassica</taxon>
    </lineage>
</organism>
<gene>
    <name evidence="1" type="ORF">Bca52824_064813</name>
</gene>
<sequence length="76" mass="8811">MEGCEKITLEIGWRLEISPILLALPILTFLFPEDSFEDQKDLSERDLPFASIHHCNHHNNENLPTDYRLKTSNCSL</sequence>
<reference evidence="1 2" key="1">
    <citation type="submission" date="2020-02" db="EMBL/GenBank/DDBJ databases">
        <authorList>
            <person name="Ma Q."/>
            <person name="Huang Y."/>
            <person name="Song X."/>
            <person name="Pei D."/>
        </authorList>
    </citation>
    <scope>NUCLEOTIDE SEQUENCE [LARGE SCALE GENOMIC DNA]</scope>
    <source>
        <strain evidence="1">Sxm20200214</strain>
        <tissue evidence="1">Leaf</tissue>
    </source>
</reference>
<dbReference type="Proteomes" id="UP000886595">
    <property type="component" value="Unassembled WGS sequence"/>
</dbReference>
<dbReference type="AlphaFoldDB" id="A0A8X7QM53"/>
<proteinExistence type="predicted"/>
<comment type="caution">
    <text evidence="1">The sequence shown here is derived from an EMBL/GenBank/DDBJ whole genome shotgun (WGS) entry which is preliminary data.</text>
</comment>
<keyword evidence="2" id="KW-1185">Reference proteome</keyword>
<name>A0A8X7QM53_BRACI</name>
<dbReference type="EMBL" id="JAAMPC010000013">
    <property type="protein sequence ID" value="KAG2270258.1"/>
    <property type="molecule type" value="Genomic_DNA"/>
</dbReference>
<accession>A0A8X7QM53</accession>
<protein>
    <submittedName>
        <fullName evidence="1">Uncharacterized protein</fullName>
    </submittedName>
</protein>
<evidence type="ECO:0000313" key="1">
    <source>
        <dbReference type="EMBL" id="KAG2270258.1"/>
    </source>
</evidence>
<evidence type="ECO:0000313" key="2">
    <source>
        <dbReference type="Proteomes" id="UP000886595"/>
    </source>
</evidence>